<dbReference type="EMBL" id="LSFN01000021">
    <property type="protein sequence ID" value="OAB73553.1"/>
    <property type="molecule type" value="Genomic_DNA"/>
</dbReference>
<dbReference type="KEGG" id="pcx:LPB68_15935"/>
<dbReference type="Proteomes" id="UP000077134">
    <property type="component" value="Unassembled WGS sequence"/>
</dbReference>
<protein>
    <submittedName>
        <fullName evidence="1">Uncharacterized protein</fullName>
    </submittedName>
</protein>
<name>A0A162KTA1_9BACL</name>
<dbReference type="OrthoDB" id="2889126at2"/>
<dbReference type="AlphaFoldDB" id="A0A162KTA1"/>
<dbReference type="STRING" id="1763538.LPB68_15935"/>
<comment type="caution">
    <text evidence="1">The sequence shown here is derived from an EMBL/GenBank/DDBJ whole genome shotgun (WGS) entry which is preliminary data.</text>
</comment>
<evidence type="ECO:0000313" key="1">
    <source>
        <dbReference type="EMBL" id="OAB73553.1"/>
    </source>
</evidence>
<sequence length="76" mass="8885">MIPFQNTWPYDIIMGDVYVPNCPFCAMDNVLLPMKPKELQVIHEGKKKLLVFPCCNNKINIIDTDRDYLLCDQPLR</sequence>
<keyword evidence="2" id="KW-1185">Reference proteome</keyword>
<gene>
    <name evidence="1" type="ORF">PNBC_13670</name>
</gene>
<accession>A0A162KTA1</accession>
<proteinExistence type="predicted"/>
<dbReference type="RefSeq" id="WP_068659046.1">
    <property type="nucleotide sequence ID" value="NZ_CP017770.1"/>
</dbReference>
<reference evidence="1 2" key="1">
    <citation type="submission" date="2016-02" db="EMBL/GenBank/DDBJ databases">
        <title>Paenibacillus sp. LPB0068, isolated from Crassostrea gigas.</title>
        <authorList>
            <person name="Shin S.-K."/>
            <person name="Yi H."/>
        </authorList>
    </citation>
    <scope>NUCLEOTIDE SEQUENCE [LARGE SCALE GENOMIC DNA]</scope>
    <source>
        <strain evidence="1 2">LPB0068</strain>
    </source>
</reference>
<organism evidence="1 2">
    <name type="scientific">Paenibacillus crassostreae</name>
    <dbReference type="NCBI Taxonomy" id="1763538"/>
    <lineage>
        <taxon>Bacteria</taxon>
        <taxon>Bacillati</taxon>
        <taxon>Bacillota</taxon>
        <taxon>Bacilli</taxon>
        <taxon>Bacillales</taxon>
        <taxon>Paenibacillaceae</taxon>
        <taxon>Paenibacillus</taxon>
    </lineage>
</organism>
<evidence type="ECO:0000313" key="2">
    <source>
        <dbReference type="Proteomes" id="UP000077134"/>
    </source>
</evidence>